<feature type="transmembrane region" description="Helical" evidence="1">
    <location>
        <begin position="7"/>
        <end position="29"/>
    </location>
</feature>
<accession>A0A0G2ZG20</accession>
<evidence type="ECO:0000259" key="2">
    <source>
        <dbReference type="Pfam" id="PF07331"/>
    </source>
</evidence>
<dbReference type="Proteomes" id="UP000035159">
    <property type="component" value="Chromosome"/>
</dbReference>
<sequence length="156" mass="17522">MRLKDTIYGSTLIVISIFVFAIGSGFPNYVVRGKELPGPKFFPFLIAYLLIFAGIYFIIRSLLRWNRTEGINTSDLVTKRGIIRVISIVAGVLLYVPLINLIGFKVGTFILCAVFMYMLGVKLLKSLIYSLILTIVIILIFGMVFSIPFPQGFLPF</sequence>
<keyword evidence="1" id="KW-1133">Transmembrane helix</keyword>
<organism evidence="3 4">
    <name type="scientific">Kosmotoga pacifica</name>
    <dbReference type="NCBI Taxonomy" id="1330330"/>
    <lineage>
        <taxon>Bacteria</taxon>
        <taxon>Thermotogati</taxon>
        <taxon>Thermotogota</taxon>
        <taxon>Thermotogae</taxon>
        <taxon>Kosmotogales</taxon>
        <taxon>Kosmotogaceae</taxon>
        <taxon>Kosmotoga</taxon>
    </lineage>
</organism>
<keyword evidence="1" id="KW-0472">Membrane</keyword>
<protein>
    <recommendedName>
        <fullName evidence="2">DUF1468 domain-containing protein</fullName>
    </recommendedName>
</protein>
<dbReference type="KEGG" id="kpf:IX53_07990"/>
<dbReference type="AlphaFoldDB" id="A0A0G2ZG20"/>
<evidence type="ECO:0000256" key="1">
    <source>
        <dbReference type="SAM" id="Phobius"/>
    </source>
</evidence>
<keyword evidence="4" id="KW-1185">Reference proteome</keyword>
<dbReference type="RefSeq" id="WP_047754898.1">
    <property type="nucleotide sequence ID" value="NZ_CAJUHA010000023.1"/>
</dbReference>
<name>A0A0G2ZG20_9BACT</name>
<proteinExistence type="predicted"/>
<evidence type="ECO:0000313" key="4">
    <source>
        <dbReference type="Proteomes" id="UP000035159"/>
    </source>
</evidence>
<reference evidence="3 4" key="1">
    <citation type="submission" date="2015-04" db="EMBL/GenBank/DDBJ databases">
        <title>Complete Genome Sequence of Kosmotoga pacifica SLHLJ1.</title>
        <authorList>
            <person name="Jiang L.J."/>
            <person name="Shao Z.Z."/>
            <person name="Jebbar M."/>
        </authorList>
    </citation>
    <scope>NUCLEOTIDE SEQUENCE [LARGE SCALE GENOMIC DNA]</scope>
    <source>
        <strain evidence="3 4">SLHLJ1</strain>
    </source>
</reference>
<dbReference type="STRING" id="1330330.IX53_07990"/>
<dbReference type="PATRIC" id="fig|1330330.3.peg.1618"/>
<dbReference type="EMBL" id="CP011232">
    <property type="protein sequence ID" value="AKI97763.1"/>
    <property type="molecule type" value="Genomic_DNA"/>
</dbReference>
<keyword evidence="1" id="KW-0812">Transmembrane</keyword>
<feature type="domain" description="DUF1468" evidence="2">
    <location>
        <begin position="13"/>
        <end position="150"/>
    </location>
</feature>
<gene>
    <name evidence="3" type="ORF">IX53_07990</name>
</gene>
<feature type="transmembrane region" description="Helical" evidence="1">
    <location>
        <begin position="102"/>
        <end position="120"/>
    </location>
</feature>
<evidence type="ECO:0000313" key="3">
    <source>
        <dbReference type="EMBL" id="AKI97763.1"/>
    </source>
</evidence>
<feature type="transmembrane region" description="Helical" evidence="1">
    <location>
        <begin position="127"/>
        <end position="149"/>
    </location>
</feature>
<dbReference type="OrthoDB" id="47109at2"/>
<dbReference type="InterPro" id="IPR009936">
    <property type="entry name" value="DUF1468"/>
</dbReference>
<feature type="transmembrane region" description="Helical" evidence="1">
    <location>
        <begin position="41"/>
        <end position="59"/>
    </location>
</feature>
<dbReference type="Pfam" id="PF07331">
    <property type="entry name" value="TctB"/>
    <property type="match status" value="1"/>
</dbReference>